<comment type="caution">
    <text evidence="1">The sequence shown here is derived from an EMBL/GenBank/DDBJ whole genome shotgun (WGS) entry which is preliminary data.</text>
</comment>
<reference evidence="1 2" key="1">
    <citation type="journal article" date="2024" name="G3 (Bethesda)">
        <title>Genome assembly of Hibiscus sabdariffa L. provides insights into metabolisms of medicinal natural products.</title>
        <authorList>
            <person name="Kim T."/>
        </authorList>
    </citation>
    <scope>NUCLEOTIDE SEQUENCE [LARGE SCALE GENOMIC DNA]</scope>
    <source>
        <strain evidence="1">TK-2024</strain>
        <tissue evidence="1">Old leaves</tissue>
    </source>
</reference>
<evidence type="ECO:0000313" key="1">
    <source>
        <dbReference type="EMBL" id="KAK8997804.1"/>
    </source>
</evidence>
<name>A0ABR2QB79_9ROSI</name>
<evidence type="ECO:0000313" key="2">
    <source>
        <dbReference type="Proteomes" id="UP001396334"/>
    </source>
</evidence>
<sequence>MPADDVHEDIINVPADADIPSAGVAENNINVLAAGVDDGNTNVLADIPVVPTGVFDAAIADDILLLSTLSSQVLDGSVLLKEMGFAMKMSTANSLIKIIGELGMVKEFCGYGKE</sequence>
<keyword evidence="2" id="KW-1185">Reference proteome</keyword>
<gene>
    <name evidence="1" type="ORF">V6N11_012342</name>
</gene>
<protein>
    <submittedName>
        <fullName evidence="1">Uncharacterized protein</fullName>
    </submittedName>
</protein>
<proteinExistence type="predicted"/>
<accession>A0ABR2QB79</accession>
<dbReference type="Proteomes" id="UP001396334">
    <property type="component" value="Unassembled WGS sequence"/>
</dbReference>
<dbReference type="EMBL" id="JBBPBN010000042">
    <property type="protein sequence ID" value="KAK8997804.1"/>
    <property type="molecule type" value="Genomic_DNA"/>
</dbReference>
<organism evidence="1 2">
    <name type="scientific">Hibiscus sabdariffa</name>
    <name type="common">roselle</name>
    <dbReference type="NCBI Taxonomy" id="183260"/>
    <lineage>
        <taxon>Eukaryota</taxon>
        <taxon>Viridiplantae</taxon>
        <taxon>Streptophyta</taxon>
        <taxon>Embryophyta</taxon>
        <taxon>Tracheophyta</taxon>
        <taxon>Spermatophyta</taxon>
        <taxon>Magnoliopsida</taxon>
        <taxon>eudicotyledons</taxon>
        <taxon>Gunneridae</taxon>
        <taxon>Pentapetalae</taxon>
        <taxon>rosids</taxon>
        <taxon>malvids</taxon>
        <taxon>Malvales</taxon>
        <taxon>Malvaceae</taxon>
        <taxon>Malvoideae</taxon>
        <taxon>Hibiscus</taxon>
    </lineage>
</organism>